<dbReference type="EMBL" id="KV744840">
    <property type="protein sequence ID" value="OCK84290.1"/>
    <property type="molecule type" value="Genomic_DNA"/>
</dbReference>
<dbReference type="GO" id="GO:0016491">
    <property type="term" value="F:oxidoreductase activity"/>
    <property type="evidence" value="ECO:0007669"/>
    <property type="project" value="UniProtKB-KW"/>
</dbReference>
<dbReference type="AlphaFoldDB" id="A0A8E2JIV0"/>
<dbReference type="OrthoDB" id="1274115at2759"/>
<evidence type="ECO:0000313" key="4">
    <source>
        <dbReference type="Proteomes" id="UP000250266"/>
    </source>
</evidence>
<dbReference type="PANTHER" id="PTHR43976">
    <property type="entry name" value="SHORT CHAIN DEHYDROGENASE"/>
    <property type="match status" value="1"/>
</dbReference>
<proteinExistence type="inferred from homology"/>
<keyword evidence="2" id="KW-0560">Oxidoreductase</keyword>
<reference evidence="3 4" key="1">
    <citation type="journal article" date="2016" name="Nat. Commun.">
        <title>Ectomycorrhizal ecology is imprinted in the genome of the dominant symbiotic fungus Cenococcum geophilum.</title>
        <authorList>
            <consortium name="DOE Joint Genome Institute"/>
            <person name="Peter M."/>
            <person name="Kohler A."/>
            <person name="Ohm R.A."/>
            <person name="Kuo A."/>
            <person name="Krutzmann J."/>
            <person name="Morin E."/>
            <person name="Arend M."/>
            <person name="Barry K.W."/>
            <person name="Binder M."/>
            <person name="Choi C."/>
            <person name="Clum A."/>
            <person name="Copeland A."/>
            <person name="Grisel N."/>
            <person name="Haridas S."/>
            <person name="Kipfer T."/>
            <person name="LaButti K."/>
            <person name="Lindquist E."/>
            <person name="Lipzen A."/>
            <person name="Maire R."/>
            <person name="Meier B."/>
            <person name="Mihaltcheva S."/>
            <person name="Molinier V."/>
            <person name="Murat C."/>
            <person name="Poggeler S."/>
            <person name="Quandt C.A."/>
            <person name="Sperisen C."/>
            <person name="Tritt A."/>
            <person name="Tisserant E."/>
            <person name="Crous P.W."/>
            <person name="Henrissat B."/>
            <person name="Nehls U."/>
            <person name="Egli S."/>
            <person name="Spatafora J.W."/>
            <person name="Grigoriev I.V."/>
            <person name="Martin F.M."/>
        </authorList>
    </citation>
    <scope>NUCLEOTIDE SEQUENCE [LARGE SCALE GENOMIC DNA]</scope>
    <source>
        <strain evidence="3 4">CBS 459.81</strain>
    </source>
</reference>
<name>A0A8E2JIV0_9PEZI</name>
<accession>A0A8E2JIV0</accession>
<evidence type="ECO:0000313" key="3">
    <source>
        <dbReference type="EMBL" id="OCK84290.1"/>
    </source>
</evidence>
<dbReference type="PANTHER" id="PTHR43976:SF16">
    <property type="entry name" value="SHORT-CHAIN DEHYDROGENASE_REDUCTASE FAMILY PROTEIN"/>
    <property type="match status" value="1"/>
</dbReference>
<comment type="similarity">
    <text evidence="1">Belongs to the short-chain dehydrogenases/reductases (SDR) family.</text>
</comment>
<evidence type="ECO:0000256" key="2">
    <source>
        <dbReference type="ARBA" id="ARBA00023002"/>
    </source>
</evidence>
<dbReference type="Gene3D" id="3.40.50.720">
    <property type="entry name" value="NAD(P)-binding Rossmann-like Domain"/>
    <property type="match status" value="1"/>
</dbReference>
<dbReference type="InterPro" id="IPR036291">
    <property type="entry name" value="NAD(P)-bd_dom_sf"/>
</dbReference>
<evidence type="ECO:0000256" key="1">
    <source>
        <dbReference type="ARBA" id="ARBA00006484"/>
    </source>
</evidence>
<dbReference type="SUPFAM" id="SSF51735">
    <property type="entry name" value="NAD(P)-binding Rossmann-fold domains"/>
    <property type="match status" value="1"/>
</dbReference>
<protein>
    <submittedName>
        <fullName evidence="3">Uncharacterized protein</fullName>
    </submittedName>
</protein>
<gene>
    <name evidence="3" type="ORF">K432DRAFT_401256</name>
</gene>
<dbReference type="InterPro" id="IPR051911">
    <property type="entry name" value="SDR_oxidoreductase"/>
</dbReference>
<dbReference type="InterPro" id="IPR002347">
    <property type="entry name" value="SDR_fam"/>
</dbReference>
<dbReference type="Pfam" id="PF00106">
    <property type="entry name" value="adh_short"/>
    <property type="match status" value="1"/>
</dbReference>
<sequence>MAPRVFRTTGNSADLGSELVKVALQYGDYTSWTKLPSTRHSTLRSRTLKRVEAVVIYAGYSLDGEFESLSEKQIRTYMEVNFFGLINFIRNMMELMQDLETGGVIQQVTSIGGQVGIKFSCIEPGGFRTDWSGRSMDISEKKNPAYDRINAKERQGKRHMTQAGDQPKAAEVFYELAVMENLPLRCIVETDAYSVINQKLELYKESVRKNVKLSNSTDVDRYKTSS</sequence>
<keyword evidence="4" id="KW-1185">Reference proteome</keyword>
<organism evidence="3 4">
    <name type="scientific">Lepidopterella palustris CBS 459.81</name>
    <dbReference type="NCBI Taxonomy" id="1314670"/>
    <lineage>
        <taxon>Eukaryota</taxon>
        <taxon>Fungi</taxon>
        <taxon>Dikarya</taxon>
        <taxon>Ascomycota</taxon>
        <taxon>Pezizomycotina</taxon>
        <taxon>Dothideomycetes</taxon>
        <taxon>Pleosporomycetidae</taxon>
        <taxon>Mytilinidiales</taxon>
        <taxon>Argynnaceae</taxon>
        <taxon>Lepidopterella</taxon>
    </lineage>
</organism>
<dbReference type="Proteomes" id="UP000250266">
    <property type="component" value="Unassembled WGS sequence"/>
</dbReference>